<evidence type="ECO:0000256" key="1">
    <source>
        <dbReference type="SAM" id="MobiDB-lite"/>
    </source>
</evidence>
<gene>
    <name evidence="2" type="ORF">EJ06DRAFT_132634</name>
</gene>
<accession>A0A6G1HPB1</accession>
<evidence type="ECO:0000313" key="3">
    <source>
        <dbReference type="Proteomes" id="UP000799640"/>
    </source>
</evidence>
<name>A0A6G1HPB1_9PEZI</name>
<dbReference type="AlphaFoldDB" id="A0A6G1HPB1"/>
<feature type="compositionally biased region" description="Pro residues" evidence="1">
    <location>
        <begin position="158"/>
        <end position="167"/>
    </location>
</feature>
<dbReference type="EMBL" id="ML996702">
    <property type="protein sequence ID" value="KAF2397679.1"/>
    <property type="molecule type" value="Genomic_DNA"/>
</dbReference>
<organism evidence="2 3">
    <name type="scientific">Trichodelitschia bisporula</name>
    <dbReference type="NCBI Taxonomy" id="703511"/>
    <lineage>
        <taxon>Eukaryota</taxon>
        <taxon>Fungi</taxon>
        <taxon>Dikarya</taxon>
        <taxon>Ascomycota</taxon>
        <taxon>Pezizomycotina</taxon>
        <taxon>Dothideomycetes</taxon>
        <taxon>Dothideomycetes incertae sedis</taxon>
        <taxon>Phaeotrichales</taxon>
        <taxon>Phaeotrichaceae</taxon>
        <taxon>Trichodelitschia</taxon>
    </lineage>
</organism>
<feature type="region of interest" description="Disordered" evidence="1">
    <location>
        <begin position="151"/>
        <end position="250"/>
    </location>
</feature>
<proteinExistence type="predicted"/>
<feature type="compositionally biased region" description="Basic and acidic residues" evidence="1">
    <location>
        <begin position="171"/>
        <end position="195"/>
    </location>
</feature>
<protein>
    <submittedName>
        <fullName evidence="2">Uncharacterized protein</fullName>
    </submittedName>
</protein>
<feature type="region of interest" description="Disordered" evidence="1">
    <location>
        <begin position="49"/>
        <end position="120"/>
    </location>
</feature>
<feature type="compositionally biased region" description="Pro residues" evidence="1">
    <location>
        <begin position="227"/>
        <end position="239"/>
    </location>
</feature>
<dbReference type="Proteomes" id="UP000799640">
    <property type="component" value="Unassembled WGS sequence"/>
</dbReference>
<reference evidence="2" key="1">
    <citation type="journal article" date="2020" name="Stud. Mycol.">
        <title>101 Dothideomycetes genomes: a test case for predicting lifestyles and emergence of pathogens.</title>
        <authorList>
            <person name="Haridas S."/>
            <person name="Albert R."/>
            <person name="Binder M."/>
            <person name="Bloem J."/>
            <person name="Labutti K."/>
            <person name="Salamov A."/>
            <person name="Andreopoulos B."/>
            <person name="Baker S."/>
            <person name="Barry K."/>
            <person name="Bills G."/>
            <person name="Bluhm B."/>
            <person name="Cannon C."/>
            <person name="Castanera R."/>
            <person name="Culley D."/>
            <person name="Daum C."/>
            <person name="Ezra D."/>
            <person name="Gonzalez J."/>
            <person name="Henrissat B."/>
            <person name="Kuo A."/>
            <person name="Liang C."/>
            <person name="Lipzen A."/>
            <person name="Lutzoni F."/>
            <person name="Magnuson J."/>
            <person name="Mondo S."/>
            <person name="Nolan M."/>
            <person name="Ohm R."/>
            <person name="Pangilinan J."/>
            <person name="Park H.-J."/>
            <person name="Ramirez L."/>
            <person name="Alfaro M."/>
            <person name="Sun H."/>
            <person name="Tritt A."/>
            <person name="Yoshinaga Y."/>
            <person name="Zwiers L.-H."/>
            <person name="Turgeon B."/>
            <person name="Goodwin S."/>
            <person name="Spatafora J."/>
            <person name="Crous P."/>
            <person name="Grigoriev I."/>
        </authorList>
    </citation>
    <scope>NUCLEOTIDE SEQUENCE</scope>
    <source>
        <strain evidence="2">CBS 262.69</strain>
    </source>
</reference>
<evidence type="ECO:0000313" key="2">
    <source>
        <dbReference type="EMBL" id="KAF2397679.1"/>
    </source>
</evidence>
<sequence length="250" mass="27341">MLTAKVLTTPTCKPGQTSSWLRAHVPGSTYYKPCKVPIHPGASHPLALVPTSSTLSPHRAPPAVPGTYRTAVSPAPPSPETHRPGIPLPARPNRRTRMERVLSSRPVHAPTRQTRRGAFRPAGIGQWLAMKTIETITATIPRALFPKAGRPHSLLPLPARPEAPSPPSVVQDRRLSHPDPSAVEEHPPAHPDSVRRISLRLRLRTAAPSRRPPSGHPPRRARTPLPLRQPPPENPPLVQPRPVLIPSRRI</sequence>
<keyword evidence="3" id="KW-1185">Reference proteome</keyword>